<dbReference type="AlphaFoldDB" id="A0A3B7M0T5"/>
<dbReference type="EMBL" id="CP032134">
    <property type="protein sequence ID" value="AXY56193.1"/>
    <property type="molecule type" value="Genomic_DNA"/>
</dbReference>
<accession>A0A3B7M0T5</accession>
<name>A0A3B7M0T5_9GAMM</name>
<evidence type="ECO:0000313" key="2">
    <source>
        <dbReference type="EMBL" id="AXY56193.1"/>
    </source>
</evidence>
<dbReference type="KEGG" id="achi:CDG60_06165"/>
<dbReference type="Pfam" id="PF10734">
    <property type="entry name" value="DUF2523"/>
    <property type="match status" value="1"/>
</dbReference>
<evidence type="ECO:0000313" key="3">
    <source>
        <dbReference type="Proteomes" id="UP000263753"/>
    </source>
</evidence>
<dbReference type="RefSeq" id="WP_087511090.1">
    <property type="nucleotide sequence ID" value="NZ_CP032134.1"/>
</dbReference>
<keyword evidence="1" id="KW-0812">Transmembrane</keyword>
<dbReference type="InterPro" id="IPR019670">
    <property type="entry name" value="DUF2523"/>
</dbReference>
<keyword evidence="1" id="KW-0472">Membrane</keyword>
<reference evidence="3" key="1">
    <citation type="submission" date="2018-09" db="EMBL/GenBank/DDBJ databases">
        <title>The complete genome of Acinetobacter sp. strain WCHAc010005.</title>
        <authorList>
            <person name="Hu Y."/>
            <person name="Long H."/>
            <person name="Feng Y."/>
            <person name="Zong Z."/>
        </authorList>
    </citation>
    <scope>NUCLEOTIDE SEQUENCE [LARGE SCALE GENOMIC DNA]</scope>
    <source>
        <strain evidence="3">WCHAc010005</strain>
    </source>
</reference>
<organism evidence="2 3">
    <name type="scientific">Acinetobacter chinensis</name>
    <dbReference type="NCBI Taxonomy" id="2004650"/>
    <lineage>
        <taxon>Bacteria</taxon>
        <taxon>Pseudomonadati</taxon>
        <taxon>Pseudomonadota</taxon>
        <taxon>Gammaproteobacteria</taxon>
        <taxon>Moraxellales</taxon>
        <taxon>Moraxellaceae</taxon>
        <taxon>Acinetobacter</taxon>
    </lineage>
</organism>
<evidence type="ECO:0000256" key="1">
    <source>
        <dbReference type="SAM" id="Phobius"/>
    </source>
</evidence>
<keyword evidence="1" id="KW-1133">Transmembrane helix</keyword>
<protein>
    <submittedName>
        <fullName evidence="2">DUF2523 domain-containing protein</fullName>
    </submittedName>
</protein>
<dbReference type="Proteomes" id="UP000263753">
    <property type="component" value="Chromosome"/>
</dbReference>
<sequence length="91" mass="9863">MPALIAVLQFFAFNLVGWVLAGLGLALISYTGVDFLTQKIIQSINEQFQSLPPDALQVIRMMGIPTALSLWLSGSLTGMAVGMAQLRLVKR</sequence>
<gene>
    <name evidence="2" type="ORF">CDG60_06165</name>
</gene>
<proteinExistence type="predicted"/>
<feature type="transmembrane region" description="Helical" evidence="1">
    <location>
        <begin position="70"/>
        <end position="89"/>
    </location>
</feature>